<dbReference type="OrthoDB" id="9760084at2"/>
<reference evidence="7 8" key="1">
    <citation type="submission" date="2018-05" db="EMBL/GenBank/DDBJ databases">
        <title>Genomic Encyclopedia of Type Strains, Phase IV (KMG-IV): sequencing the most valuable type-strain genomes for metagenomic binning, comparative biology and taxonomic classification.</title>
        <authorList>
            <person name="Goeker M."/>
        </authorList>
    </citation>
    <scope>NUCLEOTIDE SEQUENCE [LARGE SCALE GENOMIC DNA]</scope>
    <source>
        <strain evidence="7 8">DSM 6986</strain>
    </source>
</reference>
<feature type="binding site" evidence="6">
    <location>
        <position position="325"/>
    </location>
    <ligand>
        <name>Ca(2+)</name>
        <dbReference type="ChEBI" id="CHEBI:29108"/>
    </ligand>
</feature>
<dbReference type="InterPro" id="IPR043146">
    <property type="entry name" value="Penicillin_amidase_N_B-knob"/>
</dbReference>
<dbReference type="Proteomes" id="UP000245396">
    <property type="component" value="Unassembled WGS sequence"/>
</dbReference>
<dbReference type="SUPFAM" id="SSF56235">
    <property type="entry name" value="N-terminal nucleophile aminohydrolases (Ntn hydrolases)"/>
    <property type="match status" value="1"/>
</dbReference>
<dbReference type="PANTHER" id="PTHR34218">
    <property type="entry name" value="PEPTIDASE S45 PENICILLIN AMIDASE"/>
    <property type="match status" value="1"/>
</dbReference>
<comment type="similarity">
    <text evidence="1">Belongs to the peptidase S45 family.</text>
</comment>
<feature type="active site" description="Nucleophile" evidence="5">
    <location>
        <position position="250"/>
    </location>
</feature>
<evidence type="ECO:0000256" key="3">
    <source>
        <dbReference type="ARBA" id="ARBA00022801"/>
    </source>
</evidence>
<evidence type="ECO:0000256" key="2">
    <source>
        <dbReference type="ARBA" id="ARBA00022729"/>
    </source>
</evidence>
<dbReference type="Gene3D" id="1.10.439.10">
    <property type="entry name" value="Penicillin Amidohydrolase, domain 1"/>
    <property type="match status" value="1"/>
</dbReference>
<gene>
    <name evidence="7" type="ORF">C7441_10541</name>
</gene>
<accession>A0A316C3V5</accession>
<comment type="caution">
    <text evidence="7">The sequence shown here is derived from an EMBL/GenBank/DDBJ whole genome shotgun (WGS) entry which is preliminary data.</text>
</comment>
<dbReference type="GO" id="GO:0046872">
    <property type="term" value="F:metal ion binding"/>
    <property type="evidence" value="ECO:0007669"/>
    <property type="project" value="UniProtKB-KW"/>
</dbReference>
<evidence type="ECO:0000256" key="4">
    <source>
        <dbReference type="ARBA" id="ARBA00023145"/>
    </source>
</evidence>
<dbReference type="GO" id="GO:0016811">
    <property type="term" value="F:hydrolase activity, acting on carbon-nitrogen (but not peptide) bonds, in linear amides"/>
    <property type="evidence" value="ECO:0007669"/>
    <property type="project" value="InterPro"/>
</dbReference>
<dbReference type="CDD" id="cd03747">
    <property type="entry name" value="Ntn_PGA_like"/>
    <property type="match status" value="1"/>
</dbReference>
<keyword evidence="6" id="KW-0106">Calcium</keyword>
<keyword evidence="6" id="KW-0479">Metal-binding</keyword>
<dbReference type="Pfam" id="PF01804">
    <property type="entry name" value="Penicil_amidase"/>
    <property type="match status" value="1"/>
</dbReference>
<evidence type="ECO:0000256" key="1">
    <source>
        <dbReference type="ARBA" id="ARBA00006586"/>
    </source>
</evidence>
<dbReference type="InterPro" id="IPR043147">
    <property type="entry name" value="Penicillin_amidase_A-knob"/>
</dbReference>
<dbReference type="AlphaFoldDB" id="A0A316C3V5"/>
<dbReference type="InterPro" id="IPR002692">
    <property type="entry name" value="S45"/>
</dbReference>
<evidence type="ECO:0000256" key="6">
    <source>
        <dbReference type="PIRSR" id="PIRSR001227-2"/>
    </source>
</evidence>
<sequence>MDSPDKAPSAGDVRSVRGLAHPVEIAVDRWGIAHIRAEDRDDLFFAQGYNAARDRLWQIDLWRKRGLGLLAADFGPGYLAQDHASRLFLYRGDMEAEWAAYASDAQEICEAFVCGINTYVDAVNAGELELPQEFQLFGTKPARWQAQDVVRIRSHCLTRNAISEILRANVTAQAGAKADALRKQIEPAVEPHIDDALGIVPVAAIDVFKLATASVTFSPERLDAKLDDASRWKRINTLGEIVRESETQGSNNWVISGARTETGRPLMATDPHRTHAVPSLRYMVHLTMPGFDAIGAGEPAVPGISLGHNGHSAFSLTIFGADQEDVYVYETDPANPGNYRYGDGWEEMVEVEEVFEVRHHPDQKLALRFTRHGPVMHEDRAAGRAYALRTVWTEPGSAPYMASLSVMRARSLDTYRDALRTWGTPSINHLYADVTGTIAWQTVGKTPIRPNWNGLAPVPGDGRYEWQGHLSLDQLPSSVNPEKGFLATANEMNLPQGWDSSRAAIGFEWVDKSRSQRIHRVLGEQPRHRLSDSCALQNDLHSEAASRMQKVLRDVALAGETATHAARHLLDWDCVAASTSSPAALFEIWVTRHLKPALYTAFGADEKLHALLQPGDIQSVLEVMEQPAAWFEEDGISQRQRILQETLDAAWQDCEMRLGVDPAGWQWGKVHRLILDHAVAGAFPQVASSFSIAPIELGGSGSTPMYAAYRPGDFAAITGPSVRMVIDVGAWDNSLFINLPGQSGDARSPHYQDLAQDWLAGRYHQLAYSREAVDAVTEHRILLTPAR</sequence>
<dbReference type="EMBL" id="QGGG01000005">
    <property type="protein sequence ID" value="PWJ84425.1"/>
    <property type="molecule type" value="Genomic_DNA"/>
</dbReference>
<dbReference type="InterPro" id="IPR014395">
    <property type="entry name" value="Pen/GL7ACA/AHL_acylase"/>
</dbReference>
<feature type="binding site" evidence="6">
    <location>
        <position position="164"/>
    </location>
    <ligand>
        <name>Ca(2+)</name>
        <dbReference type="ChEBI" id="CHEBI:29108"/>
    </ligand>
</feature>
<feature type="binding site" evidence="6">
    <location>
        <position position="322"/>
    </location>
    <ligand>
        <name>Ca(2+)</name>
        <dbReference type="ChEBI" id="CHEBI:29108"/>
    </ligand>
</feature>
<dbReference type="InterPro" id="IPR029055">
    <property type="entry name" value="Ntn_hydrolases_N"/>
</dbReference>
<keyword evidence="4" id="KW-0865">Zymogen</keyword>
<evidence type="ECO:0000256" key="5">
    <source>
        <dbReference type="PIRSR" id="PIRSR001227-1"/>
    </source>
</evidence>
<dbReference type="RefSeq" id="WP_109612495.1">
    <property type="nucleotide sequence ID" value="NZ_QGGG01000005.1"/>
</dbReference>
<comment type="cofactor">
    <cofactor evidence="6">
        <name>Ca(2+)</name>
        <dbReference type="ChEBI" id="CHEBI:29108"/>
    </cofactor>
    <text evidence="6">Binds 1 Ca(2+) ion per dimer.</text>
</comment>
<dbReference type="Gene3D" id="3.60.20.10">
    <property type="entry name" value="Glutamine Phosphoribosylpyrophosphate, subunit 1, domain 1"/>
    <property type="match status" value="1"/>
</dbReference>
<proteinExistence type="inferred from homology"/>
<organism evidence="7 8">
    <name type="scientific">Pseudaminobacter salicylatoxidans</name>
    <dbReference type="NCBI Taxonomy" id="93369"/>
    <lineage>
        <taxon>Bacteria</taxon>
        <taxon>Pseudomonadati</taxon>
        <taxon>Pseudomonadota</taxon>
        <taxon>Alphaproteobacteria</taxon>
        <taxon>Hyphomicrobiales</taxon>
        <taxon>Phyllobacteriaceae</taxon>
        <taxon>Pseudaminobacter</taxon>
    </lineage>
</organism>
<protein>
    <submittedName>
        <fullName evidence="7">Penicillin amidase</fullName>
    </submittedName>
</protein>
<dbReference type="PANTHER" id="PTHR34218:SF3">
    <property type="entry name" value="ACYL-HOMOSERINE LACTONE ACYLASE PVDQ"/>
    <property type="match status" value="1"/>
</dbReference>
<dbReference type="PIRSF" id="PIRSF001227">
    <property type="entry name" value="Pen_acylase"/>
    <property type="match status" value="1"/>
</dbReference>
<dbReference type="Gene3D" id="2.30.120.10">
    <property type="match status" value="1"/>
</dbReference>
<name>A0A316C3V5_PSESE</name>
<keyword evidence="2" id="KW-0732">Signal</keyword>
<evidence type="ECO:0000313" key="7">
    <source>
        <dbReference type="EMBL" id="PWJ84425.1"/>
    </source>
</evidence>
<keyword evidence="8" id="KW-1185">Reference proteome</keyword>
<dbReference type="GO" id="GO:0017000">
    <property type="term" value="P:antibiotic biosynthetic process"/>
    <property type="evidence" value="ECO:0007669"/>
    <property type="project" value="InterPro"/>
</dbReference>
<dbReference type="Gene3D" id="1.10.1400.10">
    <property type="match status" value="1"/>
</dbReference>
<dbReference type="InterPro" id="IPR023343">
    <property type="entry name" value="Penicillin_amidase_dom1"/>
</dbReference>
<evidence type="ECO:0000313" key="8">
    <source>
        <dbReference type="Proteomes" id="UP000245396"/>
    </source>
</evidence>
<keyword evidence="3" id="KW-0378">Hydrolase</keyword>